<dbReference type="PANTHER" id="PTHR43133">
    <property type="entry name" value="RNA POLYMERASE ECF-TYPE SIGMA FACTO"/>
    <property type="match status" value="1"/>
</dbReference>
<keyword evidence="1" id="KW-0805">Transcription regulation</keyword>
<evidence type="ECO:0000259" key="4">
    <source>
        <dbReference type="Pfam" id="PF04542"/>
    </source>
</evidence>
<comment type="caution">
    <text evidence="5">The sequence shown here is derived from an EMBL/GenBank/DDBJ whole genome shotgun (WGS) entry which is preliminary data.</text>
</comment>
<dbReference type="RefSeq" id="WP_147064568.1">
    <property type="nucleotide sequence ID" value="NZ_BAAARO010000002.1"/>
</dbReference>
<accession>A0A512CZ00</accession>
<protein>
    <recommendedName>
        <fullName evidence="4">RNA polymerase sigma-70 region 2 domain-containing protein</fullName>
    </recommendedName>
</protein>
<dbReference type="InterPro" id="IPR013325">
    <property type="entry name" value="RNA_pol_sigma_r2"/>
</dbReference>
<keyword evidence="2" id="KW-0731">Sigma factor</keyword>
<dbReference type="Proteomes" id="UP000321534">
    <property type="component" value="Unassembled WGS sequence"/>
</dbReference>
<keyword evidence="3" id="KW-0804">Transcription</keyword>
<dbReference type="GO" id="GO:0006352">
    <property type="term" value="P:DNA-templated transcription initiation"/>
    <property type="evidence" value="ECO:0007669"/>
    <property type="project" value="InterPro"/>
</dbReference>
<evidence type="ECO:0000313" key="5">
    <source>
        <dbReference type="EMBL" id="GEO29456.1"/>
    </source>
</evidence>
<organism evidence="5 6">
    <name type="scientific">Terrabacter aerolatus</name>
    <dbReference type="NCBI Taxonomy" id="422442"/>
    <lineage>
        <taxon>Bacteria</taxon>
        <taxon>Bacillati</taxon>
        <taxon>Actinomycetota</taxon>
        <taxon>Actinomycetes</taxon>
        <taxon>Micrococcales</taxon>
        <taxon>Intrasporangiaceae</taxon>
        <taxon>Terrabacter</taxon>
    </lineage>
</organism>
<dbReference type="PANTHER" id="PTHR43133:SF66">
    <property type="entry name" value="ECF RNA POLYMERASE SIGMA FACTOR SIGK"/>
    <property type="match status" value="1"/>
</dbReference>
<dbReference type="SUPFAM" id="SSF88946">
    <property type="entry name" value="Sigma2 domain of RNA polymerase sigma factors"/>
    <property type="match status" value="1"/>
</dbReference>
<dbReference type="Pfam" id="PF04542">
    <property type="entry name" value="Sigma70_r2"/>
    <property type="match status" value="1"/>
</dbReference>
<gene>
    <name evidence="5" type="ORF">TAE01_12660</name>
</gene>
<dbReference type="InterPro" id="IPR007627">
    <property type="entry name" value="RNA_pol_sigma70_r2"/>
</dbReference>
<sequence>MTDGIQASSGVSSPALDGVLGPLLSQAGQGDEAAFARLYDLSASRVHGLVQRVVRDADEAEQVSAEAFVEVWRTASRFRPGGDALAWLLAIAHRAAVTHVRSTRLSLTAGITRAAPGSATLGDPALALSYYDAYAVTDVAVALGVTVDVVHQRLRAALLALQPVRAVA</sequence>
<evidence type="ECO:0000256" key="1">
    <source>
        <dbReference type="ARBA" id="ARBA00023015"/>
    </source>
</evidence>
<dbReference type="GO" id="GO:0016987">
    <property type="term" value="F:sigma factor activity"/>
    <property type="evidence" value="ECO:0007669"/>
    <property type="project" value="UniProtKB-KW"/>
</dbReference>
<evidence type="ECO:0000256" key="3">
    <source>
        <dbReference type="ARBA" id="ARBA00023163"/>
    </source>
</evidence>
<dbReference type="OrthoDB" id="9784272at2"/>
<dbReference type="EMBL" id="BJYX01000005">
    <property type="protein sequence ID" value="GEO29456.1"/>
    <property type="molecule type" value="Genomic_DNA"/>
</dbReference>
<evidence type="ECO:0000256" key="2">
    <source>
        <dbReference type="ARBA" id="ARBA00023082"/>
    </source>
</evidence>
<dbReference type="Gene3D" id="1.10.1740.10">
    <property type="match status" value="1"/>
</dbReference>
<feature type="domain" description="RNA polymerase sigma-70 region 2" evidence="4">
    <location>
        <begin position="39"/>
        <end position="104"/>
    </location>
</feature>
<reference evidence="5 6" key="1">
    <citation type="submission" date="2019-07" db="EMBL/GenBank/DDBJ databases">
        <title>Whole genome shotgun sequence of Terrabacter aerolatus NBRC 106305.</title>
        <authorList>
            <person name="Hosoyama A."/>
            <person name="Uohara A."/>
            <person name="Ohji S."/>
            <person name="Ichikawa N."/>
        </authorList>
    </citation>
    <scope>NUCLEOTIDE SEQUENCE [LARGE SCALE GENOMIC DNA]</scope>
    <source>
        <strain evidence="5 6">NBRC 106305</strain>
    </source>
</reference>
<proteinExistence type="predicted"/>
<evidence type="ECO:0000313" key="6">
    <source>
        <dbReference type="Proteomes" id="UP000321534"/>
    </source>
</evidence>
<name>A0A512CZ00_9MICO</name>
<dbReference type="InterPro" id="IPR039425">
    <property type="entry name" value="RNA_pol_sigma-70-like"/>
</dbReference>
<keyword evidence="6" id="KW-1185">Reference proteome</keyword>
<dbReference type="AlphaFoldDB" id="A0A512CZ00"/>